<dbReference type="AlphaFoldDB" id="A0A8K0H7L5"/>
<keyword evidence="3" id="KW-1185">Reference proteome</keyword>
<feature type="region of interest" description="Disordered" evidence="1">
    <location>
        <begin position="93"/>
        <end position="113"/>
    </location>
</feature>
<comment type="caution">
    <text evidence="2">The sequence shown here is derived from an EMBL/GenBank/DDBJ whole genome shotgun (WGS) entry which is preliminary data.</text>
</comment>
<accession>A0A8K0H7L5</accession>
<reference evidence="2" key="1">
    <citation type="submission" date="2020-03" db="EMBL/GenBank/DDBJ databases">
        <title>A high-quality chromosome-level genome assembly of a woody plant with both climbing and erect habits, Rhamnella rubrinervis.</title>
        <authorList>
            <person name="Lu Z."/>
            <person name="Yang Y."/>
            <person name="Zhu X."/>
            <person name="Sun Y."/>
        </authorList>
    </citation>
    <scope>NUCLEOTIDE SEQUENCE</scope>
    <source>
        <strain evidence="2">BYM</strain>
        <tissue evidence="2">Leaf</tissue>
    </source>
</reference>
<proteinExistence type="predicted"/>
<sequence>MKINNLLEIHSVGSLKRRPNPEGERQQVFEKGRYVCCSCLKTPGVVEKTADEIPLAPWISCFAAMNFERSMSSFFIALIAEVCGAEEEAIAGTGERERVSERAGNTNPTQKRHEISTIYSSDKESLKEGDLSPHLSSASLSKTTALKVSRDLKTFGLGPFLSIHPSVRDARSQRELQ</sequence>
<dbReference type="EMBL" id="VOIH02000005">
    <property type="protein sequence ID" value="KAF3446863.1"/>
    <property type="molecule type" value="Genomic_DNA"/>
</dbReference>
<protein>
    <submittedName>
        <fullName evidence="2">Uncharacterized protein</fullName>
    </submittedName>
</protein>
<dbReference type="Proteomes" id="UP000796880">
    <property type="component" value="Unassembled WGS sequence"/>
</dbReference>
<gene>
    <name evidence="2" type="ORF">FNV43_RR12043</name>
</gene>
<name>A0A8K0H7L5_9ROSA</name>
<evidence type="ECO:0000256" key="1">
    <source>
        <dbReference type="SAM" id="MobiDB-lite"/>
    </source>
</evidence>
<evidence type="ECO:0000313" key="2">
    <source>
        <dbReference type="EMBL" id="KAF3446863.1"/>
    </source>
</evidence>
<evidence type="ECO:0000313" key="3">
    <source>
        <dbReference type="Proteomes" id="UP000796880"/>
    </source>
</evidence>
<organism evidence="2 3">
    <name type="scientific">Rhamnella rubrinervis</name>
    <dbReference type="NCBI Taxonomy" id="2594499"/>
    <lineage>
        <taxon>Eukaryota</taxon>
        <taxon>Viridiplantae</taxon>
        <taxon>Streptophyta</taxon>
        <taxon>Embryophyta</taxon>
        <taxon>Tracheophyta</taxon>
        <taxon>Spermatophyta</taxon>
        <taxon>Magnoliopsida</taxon>
        <taxon>eudicotyledons</taxon>
        <taxon>Gunneridae</taxon>
        <taxon>Pentapetalae</taxon>
        <taxon>rosids</taxon>
        <taxon>fabids</taxon>
        <taxon>Rosales</taxon>
        <taxon>Rhamnaceae</taxon>
        <taxon>rhamnoid group</taxon>
        <taxon>Rhamneae</taxon>
        <taxon>Rhamnella</taxon>
    </lineage>
</organism>